<accession>F8F728</accession>
<dbReference type="AlphaFoldDB" id="F8F728"/>
<evidence type="ECO:0000313" key="2">
    <source>
        <dbReference type="Proteomes" id="UP000006620"/>
    </source>
</evidence>
<name>F8F728_PAEMK</name>
<dbReference type="KEGG" id="pms:KNP414_05810"/>
<sequence length="73" mass="7897">MVLLTRLNGNPFYLNAFLIESIEATPDTMISLVNGKKIMVLEPASDVVLSIQQFLQTIGVVGSTIKTLDTEGS</sequence>
<dbReference type="EMBL" id="CP002869">
    <property type="protein sequence ID" value="AEI44334.1"/>
    <property type="molecule type" value="Genomic_DNA"/>
</dbReference>
<dbReference type="InterPro" id="IPR009384">
    <property type="entry name" value="SwrD-like"/>
</dbReference>
<organism evidence="1 2">
    <name type="scientific">Paenibacillus mucilaginosus (strain KNP414)</name>
    <dbReference type="NCBI Taxonomy" id="1036673"/>
    <lineage>
        <taxon>Bacteria</taxon>
        <taxon>Bacillati</taxon>
        <taxon>Bacillota</taxon>
        <taxon>Bacilli</taxon>
        <taxon>Bacillales</taxon>
        <taxon>Paenibacillaceae</taxon>
        <taxon>Paenibacillus</taxon>
    </lineage>
</organism>
<dbReference type="Pfam" id="PF06289">
    <property type="entry name" value="FlbD"/>
    <property type="match status" value="1"/>
</dbReference>
<protein>
    <submittedName>
        <fullName evidence="1">Flagellar protein D</fullName>
    </submittedName>
</protein>
<keyword evidence="1" id="KW-0282">Flagellum</keyword>
<dbReference type="RefSeq" id="WP_013919486.1">
    <property type="nucleotide sequence ID" value="NC_015690.1"/>
</dbReference>
<dbReference type="Proteomes" id="UP000006620">
    <property type="component" value="Chromosome"/>
</dbReference>
<dbReference type="PANTHER" id="PTHR39185">
    <property type="entry name" value="SWARMING MOTILITY PROTEIN SWRD"/>
    <property type="match status" value="1"/>
</dbReference>
<evidence type="ECO:0000313" key="1">
    <source>
        <dbReference type="EMBL" id="AEI44334.1"/>
    </source>
</evidence>
<gene>
    <name evidence="1" type="ordered locus">KNP414_05810</name>
</gene>
<keyword evidence="1" id="KW-0969">Cilium</keyword>
<keyword evidence="1" id="KW-0966">Cell projection</keyword>
<proteinExistence type="predicted"/>
<reference evidence="1 2" key="2">
    <citation type="journal article" date="2013" name="Genome Announc.">
        <title>Genome Sequence of Growth-Improving Paenibacillus mucilaginosus Strain KNP414.</title>
        <authorList>
            <person name="Lu J.J."/>
            <person name="Wang J.F."/>
            <person name="Hu X.F."/>
        </authorList>
    </citation>
    <scope>NUCLEOTIDE SEQUENCE [LARGE SCALE GENOMIC DNA]</scope>
    <source>
        <strain evidence="1 2">KNP414</strain>
    </source>
</reference>
<dbReference type="HOGENOM" id="CLU_173020_2_1_9"/>
<dbReference type="PANTHER" id="PTHR39185:SF1">
    <property type="entry name" value="SWARMING MOTILITY PROTEIN SWRD"/>
    <property type="match status" value="1"/>
</dbReference>
<dbReference type="PATRIC" id="fig|1036673.3.peg.5401"/>
<reference evidence="2" key="1">
    <citation type="submission" date="2011-06" db="EMBL/GenBank/DDBJ databases">
        <title>Complete genome sequence of Paenibacillus mucilaginosus KNP414.</title>
        <authorList>
            <person name="Wang J."/>
            <person name="Hu S."/>
            <person name="Hu X."/>
            <person name="Zhang B."/>
            <person name="Dong D."/>
            <person name="Zhang S."/>
            <person name="Zhao K."/>
            <person name="Wu D."/>
        </authorList>
    </citation>
    <scope>NUCLEOTIDE SEQUENCE [LARGE SCALE GENOMIC DNA]</scope>
    <source>
        <strain evidence="2">KNP414</strain>
    </source>
</reference>